<keyword evidence="5" id="KW-1185">Reference proteome</keyword>
<dbReference type="Pfam" id="PF01408">
    <property type="entry name" value="GFO_IDH_MocA"/>
    <property type="match status" value="1"/>
</dbReference>
<name>A0ABD5U340_9EURY</name>
<dbReference type="SUPFAM" id="SSF55347">
    <property type="entry name" value="Glyceraldehyde-3-phosphate dehydrogenase-like, C-terminal domain"/>
    <property type="match status" value="1"/>
</dbReference>
<evidence type="ECO:0000313" key="5">
    <source>
        <dbReference type="Proteomes" id="UP001596408"/>
    </source>
</evidence>
<dbReference type="Gene3D" id="3.40.50.720">
    <property type="entry name" value="NAD(P)-binding Rossmann-like Domain"/>
    <property type="match status" value="1"/>
</dbReference>
<dbReference type="Proteomes" id="UP001596408">
    <property type="component" value="Unassembled WGS sequence"/>
</dbReference>
<dbReference type="GO" id="GO:0016491">
    <property type="term" value="F:oxidoreductase activity"/>
    <property type="evidence" value="ECO:0007669"/>
    <property type="project" value="UniProtKB-KW"/>
</dbReference>
<reference evidence="4 5" key="1">
    <citation type="journal article" date="2019" name="Int. J. Syst. Evol. Microbiol.">
        <title>The Global Catalogue of Microorganisms (GCM) 10K type strain sequencing project: providing services to taxonomists for standard genome sequencing and annotation.</title>
        <authorList>
            <consortium name="The Broad Institute Genomics Platform"/>
            <consortium name="The Broad Institute Genome Sequencing Center for Infectious Disease"/>
            <person name="Wu L."/>
            <person name="Ma J."/>
        </authorList>
    </citation>
    <scope>NUCLEOTIDE SEQUENCE [LARGE SCALE GENOMIC DNA]</scope>
    <source>
        <strain evidence="4 5">YIM 94188</strain>
    </source>
</reference>
<dbReference type="Gene3D" id="3.30.360.10">
    <property type="entry name" value="Dihydrodipicolinate Reductase, domain 2"/>
    <property type="match status" value="1"/>
</dbReference>
<dbReference type="EMBL" id="JBHSXH010000011">
    <property type="protein sequence ID" value="MFC6825167.1"/>
    <property type="molecule type" value="Genomic_DNA"/>
</dbReference>
<dbReference type="InterPro" id="IPR036291">
    <property type="entry name" value="NAD(P)-bd_dom_sf"/>
</dbReference>
<dbReference type="PANTHER" id="PTHR43818">
    <property type="entry name" value="BCDNA.GH03377"/>
    <property type="match status" value="1"/>
</dbReference>
<dbReference type="InterPro" id="IPR000683">
    <property type="entry name" value="Gfo/Idh/MocA-like_OxRdtase_N"/>
</dbReference>
<dbReference type="SUPFAM" id="SSF51735">
    <property type="entry name" value="NAD(P)-binding Rossmann-fold domains"/>
    <property type="match status" value="1"/>
</dbReference>
<feature type="domain" description="GFO/IDH/MocA-like oxidoreductase" evidence="3">
    <location>
        <begin position="153"/>
        <end position="260"/>
    </location>
</feature>
<dbReference type="InterPro" id="IPR050463">
    <property type="entry name" value="Gfo/Idh/MocA_oxidrdct_glycsds"/>
</dbReference>
<dbReference type="Pfam" id="PF22725">
    <property type="entry name" value="GFO_IDH_MocA_C3"/>
    <property type="match status" value="1"/>
</dbReference>
<dbReference type="PANTHER" id="PTHR43818:SF11">
    <property type="entry name" value="BCDNA.GH03377"/>
    <property type="match status" value="1"/>
</dbReference>
<evidence type="ECO:0000259" key="3">
    <source>
        <dbReference type="Pfam" id="PF22725"/>
    </source>
</evidence>
<evidence type="ECO:0000256" key="1">
    <source>
        <dbReference type="ARBA" id="ARBA00023002"/>
    </source>
</evidence>
<evidence type="ECO:0000259" key="2">
    <source>
        <dbReference type="Pfam" id="PF01408"/>
    </source>
</evidence>
<accession>A0ABD5U340</accession>
<evidence type="ECO:0000313" key="4">
    <source>
        <dbReference type="EMBL" id="MFC6825167.1"/>
    </source>
</evidence>
<gene>
    <name evidence="4" type="ORF">ACFQEV_09195</name>
</gene>
<organism evidence="4 5">
    <name type="scientific">Halopelagius fulvigenes</name>
    <dbReference type="NCBI Taxonomy" id="1198324"/>
    <lineage>
        <taxon>Archaea</taxon>
        <taxon>Methanobacteriati</taxon>
        <taxon>Methanobacteriota</taxon>
        <taxon>Stenosarchaea group</taxon>
        <taxon>Halobacteria</taxon>
        <taxon>Halobacteriales</taxon>
        <taxon>Haloferacaceae</taxon>
    </lineage>
</organism>
<sequence>MKSQTESSAVAVGLVGVGSLGRRLGRQFVELPRSNLVALSDVDSDGLAAAGRELDVSESSRYESYEEMLDSEALDAVAIATPNGLHYEQTTAALDRDLHVLCEKPLATSVEDGYEVMQRAESSDRTVMIGYQRHLNPAYELARKRWALGDREPRFVTGEITHDWRSYYEEMDDWRMDPHLSGGGHLLNVGTHIVDAILWTTGLTPTHVYASIDFHDDEEVFDRQSSTTVEFEEGAVANVSDTGVVARTREHVHVWDEEGAVYLEGREWDDRTGFVIDAEGTEKSPYHGYDRRLSKGTAFLDAIETGEAPPATARDGLKALIVTMAAYESGRRNERVAVADLYPFAADVFQ</sequence>
<keyword evidence="1" id="KW-0560">Oxidoreductase</keyword>
<proteinExistence type="predicted"/>
<dbReference type="InterPro" id="IPR055170">
    <property type="entry name" value="GFO_IDH_MocA-like_dom"/>
</dbReference>
<dbReference type="RefSeq" id="WP_379695117.1">
    <property type="nucleotide sequence ID" value="NZ_JBHSXH010000011.1"/>
</dbReference>
<dbReference type="AlphaFoldDB" id="A0ABD5U340"/>
<comment type="caution">
    <text evidence="4">The sequence shown here is derived from an EMBL/GenBank/DDBJ whole genome shotgun (WGS) entry which is preliminary data.</text>
</comment>
<feature type="domain" description="Gfo/Idh/MocA-like oxidoreductase N-terminal" evidence="2">
    <location>
        <begin position="11"/>
        <end position="131"/>
    </location>
</feature>
<protein>
    <submittedName>
        <fullName evidence="4">Gfo/Idh/MocA family protein</fullName>
    </submittedName>
</protein>